<dbReference type="PROSITE" id="PS51257">
    <property type="entry name" value="PROKAR_LIPOPROTEIN"/>
    <property type="match status" value="1"/>
</dbReference>
<evidence type="ECO:0000259" key="3">
    <source>
        <dbReference type="Pfam" id="PF17479"/>
    </source>
</evidence>
<evidence type="ECO:0000313" key="4">
    <source>
        <dbReference type="EMBL" id="OMI10096.1"/>
    </source>
</evidence>
<dbReference type="OrthoDB" id="9779102at2"/>
<gene>
    <name evidence="4" type="ORF">BW143_00410</name>
</gene>
<organism evidence="4 5">
    <name type="scientific">Bacillus swezeyi</name>
    <dbReference type="NCBI Taxonomy" id="1925020"/>
    <lineage>
        <taxon>Bacteria</taxon>
        <taxon>Bacillati</taxon>
        <taxon>Bacillota</taxon>
        <taxon>Bacilli</taxon>
        <taxon>Bacillales</taxon>
        <taxon>Bacillaceae</taxon>
        <taxon>Bacillus</taxon>
    </lineage>
</organism>
<feature type="domain" description="DUF3048" evidence="3">
    <location>
        <begin position="211"/>
        <end position="312"/>
    </location>
</feature>
<feature type="chain" id="PRO_5043149240" evidence="1">
    <location>
        <begin position="20"/>
        <end position="329"/>
    </location>
</feature>
<keyword evidence="1" id="KW-0732">Signal</keyword>
<keyword evidence="4" id="KW-0449">Lipoprotein</keyword>
<dbReference type="Pfam" id="PF17479">
    <property type="entry name" value="DUF3048_C"/>
    <property type="match status" value="1"/>
</dbReference>
<evidence type="ECO:0000313" key="5">
    <source>
        <dbReference type="Proteomes" id="UP000187367"/>
    </source>
</evidence>
<keyword evidence="5" id="KW-1185">Reference proteome</keyword>
<dbReference type="RefSeq" id="WP_076763771.1">
    <property type="nucleotide sequence ID" value="NZ_JARMMK010000012.1"/>
</dbReference>
<dbReference type="InterPro" id="IPR021416">
    <property type="entry name" value="DUF3048_N"/>
</dbReference>
<protein>
    <submittedName>
        <fullName evidence="4">Lipoprotein YerB</fullName>
    </submittedName>
</protein>
<dbReference type="InterPro" id="IPR023158">
    <property type="entry name" value="YerB-like_sf"/>
</dbReference>
<dbReference type="Proteomes" id="UP000187367">
    <property type="component" value="Unassembled WGS sequence"/>
</dbReference>
<dbReference type="InterPro" id="IPR035328">
    <property type="entry name" value="DUF3048_C"/>
</dbReference>
<proteinExistence type="predicted"/>
<accession>A0A1R1QZL1</accession>
<name>A0A1R1RHX2_9BACI</name>
<reference evidence="4 5" key="1">
    <citation type="submission" date="2017-01" db="EMBL/GenBank/DDBJ databases">
        <title>Bacillus phylogenomics.</title>
        <authorList>
            <person name="Dunlap C."/>
        </authorList>
    </citation>
    <scope>NUCLEOTIDE SEQUENCE [LARGE SCALE GENOMIC DNA]</scope>
    <source>
        <strain evidence="4 5">NRRL B-41282</strain>
    </source>
</reference>
<evidence type="ECO:0000259" key="2">
    <source>
        <dbReference type="Pfam" id="PF11258"/>
    </source>
</evidence>
<sequence length="329" mass="36644">MFNRYVRVLLCFACVLLLASCQQQEKQEAGQKIYPLTGMKAEKDIRQRPLAVVVNNHPKARPQSGLSKADIVIEALSEGAITRFVAVFQSEMPKAAGPVRSAREYFIDLARGFDAILVHHGWSPGAKSRLENGDADYVNGLDYDGSLFWRADFRKAPHNSYTSFENVKQAAAEKGYALETRTDPLTFKESPEDSSKTLYSIRLDYGTKSVTNRVEYGYDKKVKGYVRKSDGVLTTDLETEEPVILQNIVIAEAEHQMKDAYGRRDIDLRSGGKGLLLQNGEVRQINWKNENGRIIPVADGKSVPFAPGKTWINIIPDLSKVSISKGEGV</sequence>
<dbReference type="Gene3D" id="3.50.90.10">
    <property type="entry name" value="YerB-like"/>
    <property type="match status" value="1"/>
</dbReference>
<dbReference type="EMBL" id="MTJL01000001">
    <property type="protein sequence ID" value="OMI10096.1"/>
    <property type="molecule type" value="Genomic_DNA"/>
</dbReference>
<feature type="domain" description="DUF3048" evidence="2">
    <location>
        <begin position="36"/>
        <end position="176"/>
    </location>
</feature>
<comment type="caution">
    <text evidence="4">The sequence shown here is derived from an EMBL/GenBank/DDBJ whole genome shotgun (WGS) entry which is preliminary data.</text>
</comment>
<dbReference type="Pfam" id="PF11258">
    <property type="entry name" value="DUF3048"/>
    <property type="match status" value="1"/>
</dbReference>
<dbReference type="SUPFAM" id="SSF159774">
    <property type="entry name" value="YerB-like"/>
    <property type="match status" value="1"/>
</dbReference>
<dbReference type="AlphaFoldDB" id="A0A1R1RHX2"/>
<feature type="signal peptide" evidence="1">
    <location>
        <begin position="1"/>
        <end position="19"/>
    </location>
</feature>
<accession>A0A1R1RHX2</accession>
<evidence type="ECO:0000256" key="1">
    <source>
        <dbReference type="SAM" id="SignalP"/>
    </source>
</evidence>